<dbReference type="CDD" id="cd00821">
    <property type="entry name" value="PH"/>
    <property type="match status" value="1"/>
</dbReference>
<dbReference type="InterPro" id="IPR001849">
    <property type="entry name" value="PH_domain"/>
</dbReference>
<protein>
    <recommendedName>
        <fullName evidence="2">PH domain-containing protein</fullName>
    </recommendedName>
</protein>
<name>A0AAV2YSN4_9STRA</name>
<dbReference type="PROSITE" id="PS50003">
    <property type="entry name" value="PH_DOMAIN"/>
    <property type="match status" value="2"/>
</dbReference>
<dbReference type="SUPFAM" id="SSF50729">
    <property type="entry name" value="PH domain-like"/>
    <property type="match status" value="2"/>
</dbReference>
<keyword evidence="4" id="KW-1185">Reference proteome</keyword>
<dbReference type="SMART" id="SM00233">
    <property type="entry name" value="PH"/>
    <property type="match status" value="2"/>
</dbReference>
<feature type="compositionally biased region" description="Low complexity" evidence="1">
    <location>
        <begin position="309"/>
        <end position="327"/>
    </location>
</feature>
<dbReference type="AlphaFoldDB" id="A0AAV2YSN4"/>
<feature type="region of interest" description="Disordered" evidence="1">
    <location>
        <begin position="299"/>
        <end position="348"/>
    </location>
</feature>
<evidence type="ECO:0000313" key="4">
    <source>
        <dbReference type="Proteomes" id="UP001146120"/>
    </source>
</evidence>
<feature type="domain" description="PH" evidence="2">
    <location>
        <begin position="15"/>
        <end position="109"/>
    </location>
</feature>
<dbReference type="FunFam" id="2.30.29.30:FF:000286">
    <property type="entry name" value="PH-protein kinase domain containing protein"/>
    <property type="match status" value="1"/>
</dbReference>
<dbReference type="InterPro" id="IPR011993">
    <property type="entry name" value="PH-like_dom_sf"/>
</dbReference>
<reference evidence="3" key="1">
    <citation type="submission" date="2022-11" db="EMBL/GenBank/DDBJ databases">
        <authorList>
            <person name="Morgan W.R."/>
            <person name="Tartar A."/>
        </authorList>
    </citation>
    <scope>NUCLEOTIDE SEQUENCE</scope>
    <source>
        <strain evidence="3">ARSEF 373</strain>
    </source>
</reference>
<evidence type="ECO:0000256" key="1">
    <source>
        <dbReference type="SAM" id="MobiDB-lite"/>
    </source>
</evidence>
<evidence type="ECO:0000259" key="2">
    <source>
        <dbReference type="PROSITE" id="PS50003"/>
    </source>
</evidence>
<dbReference type="PANTHER" id="PTHR14336:SF16">
    <property type="entry name" value="PH DOMAIN-CONTAINING PROTEIN"/>
    <property type="match status" value="1"/>
</dbReference>
<reference evidence="3" key="2">
    <citation type="journal article" date="2023" name="Microbiol Resour">
        <title>Decontamination and Annotation of the Draft Genome Sequence of the Oomycete Lagenidium giganteum ARSEF 373.</title>
        <authorList>
            <person name="Morgan W.R."/>
            <person name="Tartar A."/>
        </authorList>
    </citation>
    <scope>NUCLEOTIDE SEQUENCE</scope>
    <source>
        <strain evidence="3">ARSEF 373</strain>
    </source>
</reference>
<sequence>MRRSSMQIMMPASSSGEHAGWIYKQGSLVKNWKKRFMVLRGKQLTYYDSAQVNDDSKAKGSFQVITVELSNEIHNGLIVHGRNGRVLKLYTDSADATSGWYNAIMDATTGGAGDRISVASGDRYSVLSNNQSDSVDVDEEIELLDRMESVSLGDTQVRHSGWLMKEGGLVKNWKRRYFQLRGNTLSYFDTEDIGAAAKGFGHVQSVEVDDGTKANSLAVQFDNGRLLRVTADSQNEMQEWLCKISDAIECANFNDNNARQSIMARARSSMSVKMPSMRLSSKASTPVAPVRHSIASVPSGESLRRLDSNRVSSSSGLSYSHSTSHSLPEASNELGEDGDSDDSEGDWL</sequence>
<dbReference type="Gene3D" id="2.30.29.30">
    <property type="entry name" value="Pleckstrin-homology domain (PH domain)/Phosphotyrosine-binding domain (PTB)"/>
    <property type="match status" value="2"/>
</dbReference>
<organism evidence="3 4">
    <name type="scientific">Lagenidium giganteum</name>
    <dbReference type="NCBI Taxonomy" id="4803"/>
    <lineage>
        <taxon>Eukaryota</taxon>
        <taxon>Sar</taxon>
        <taxon>Stramenopiles</taxon>
        <taxon>Oomycota</taxon>
        <taxon>Peronosporomycetes</taxon>
        <taxon>Pythiales</taxon>
        <taxon>Pythiaceae</taxon>
    </lineage>
</organism>
<feature type="domain" description="PH" evidence="2">
    <location>
        <begin position="156"/>
        <end position="249"/>
    </location>
</feature>
<dbReference type="PANTHER" id="PTHR14336">
    <property type="entry name" value="TANDEM PH DOMAIN CONTAINING PROTEIN"/>
    <property type="match status" value="1"/>
</dbReference>
<feature type="compositionally biased region" description="Acidic residues" evidence="1">
    <location>
        <begin position="334"/>
        <end position="348"/>
    </location>
</feature>
<proteinExistence type="predicted"/>
<dbReference type="InterPro" id="IPR051707">
    <property type="entry name" value="PI-Interact_SigTrans_Reg"/>
</dbReference>
<gene>
    <name evidence="3" type="ORF">N0F65_006380</name>
</gene>
<comment type="caution">
    <text evidence="3">The sequence shown here is derived from an EMBL/GenBank/DDBJ whole genome shotgun (WGS) entry which is preliminary data.</text>
</comment>
<accession>A0AAV2YSN4</accession>
<dbReference type="Pfam" id="PF00169">
    <property type="entry name" value="PH"/>
    <property type="match status" value="2"/>
</dbReference>
<evidence type="ECO:0000313" key="3">
    <source>
        <dbReference type="EMBL" id="DAZ97955.1"/>
    </source>
</evidence>
<dbReference type="Proteomes" id="UP001146120">
    <property type="component" value="Unassembled WGS sequence"/>
</dbReference>
<dbReference type="EMBL" id="DAKRPA010000120">
    <property type="protein sequence ID" value="DAZ97955.1"/>
    <property type="molecule type" value="Genomic_DNA"/>
</dbReference>